<dbReference type="InterPro" id="IPR001647">
    <property type="entry name" value="HTH_TetR"/>
</dbReference>
<protein>
    <submittedName>
        <fullName evidence="6">TetR/AcrR family transcriptional regulator</fullName>
    </submittedName>
</protein>
<feature type="domain" description="HTH tetR-type" evidence="5">
    <location>
        <begin position="16"/>
        <end position="77"/>
    </location>
</feature>
<dbReference type="RefSeq" id="WP_270039686.1">
    <property type="nucleotide sequence ID" value="NZ_JAPDOD010000006.1"/>
</dbReference>
<dbReference type="Gene3D" id="1.10.357.10">
    <property type="entry name" value="Tetracycline Repressor, domain 2"/>
    <property type="match status" value="1"/>
</dbReference>
<comment type="caution">
    <text evidence="6">The sequence shown here is derived from an EMBL/GenBank/DDBJ whole genome shotgun (WGS) entry which is preliminary data.</text>
</comment>
<dbReference type="SUPFAM" id="SSF48498">
    <property type="entry name" value="Tetracyclin repressor-like, C-terminal domain"/>
    <property type="match status" value="1"/>
</dbReference>
<dbReference type="GO" id="GO:0003700">
    <property type="term" value="F:DNA-binding transcription factor activity"/>
    <property type="evidence" value="ECO:0007669"/>
    <property type="project" value="TreeGrafter"/>
</dbReference>
<evidence type="ECO:0000313" key="7">
    <source>
        <dbReference type="Proteomes" id="UP001149140"/>
    </source>
</evidence>
<dbReference type="InterPro" id="IPR050109">
    <property type="entry name" value="HTH-type_TetR-like_transc_reg"/>
</dbReference>
<accession>A0A9X3MQR7</accession>
<dbReference type="PROSITE" id="PS50977">
    <property type="entry name" value="HTH_TETR_2"/>
    <property type="match status" value="1"/>
</dbReference>
<evidence type="ECO:0000256" key="3">
    <source>
        <dbReference type="ARBA" id="ARBA00023163"/>
    </source>
</evidence>
<feature type="DNA-binding region" description="H-T-H motif" evidence="4">
    <location>
        <begin position="40"/>
        <end position="59"/>
    </location>
</feature>
<evidence type="ECO:0000256" key="4">
    <source>
        <dbReference type="PROSITE-ProRule" id="PRU00335"/>
    </source>
</evidence>
<keyword evidence="3" id="KW-0804">Transcription</keyword>
<name>A0A9X3MQR7_9ACTN</name>
<gene>
    <name evidence="6" type="ORF">OM076_10550</name>
</gene>
<dbReference type="InterPro" id="IPR036271">
    <property type="entry name" value="Tet_transcr_reg_TetR-rel_C_sf"/>
</dbReference>
<keyword evidence="1" id="KW-0805">Transcription regulation</keyword>
<dbReference type="EMBL" id="JAPDOD010000006">
    <property type="protein sequence ID" value="MDA0160705.1"/>
    <property type="molecule type" value="Genomic_DNA"/>
</dbReference>
<evidence type="ECO:0000259" key="5">
    <source>
        <dbReference type="PROSITE" id="PS50977"/>
    </source>
</evidence>
<organism evidence="6 7">
    <name type="scientific">Solirubrobacter ginsenosidimutans</name>
    <dbReference type="NCBI Taxonomy" id="490573"/>
    <lineage>
        <taxon>Bacteria</taxon>
        <taxon>Bacillati</taxon>
        <taxon>Actinomycetota</taxon>
        <taxon>Thermoleophilia</taxon>
        <taxon>Solirubrobacterales</taxon>
        <taxon>Solirubrobacteraceae</taxon>
        <taxon>Solirubrobacter</taxon>
    </lineage>
</organism>
<dbReference type="PANTHER" id="PTHR30055">
    <property type="entry name" value="HTH-TYPE TRANSCRIPTIONAL REGULATOR RUTR"/>
    <property type="match status" value="1"/>
</dbReference>
<evidence type="ECO:0000256" key="1">
    <source>
        <dbReference type="ARBA" id="ARBA00023015"/>
    </source>
</evidence>
<reference evidence="6" key="1">
    <citation type="submission" date="2022-10" db="EMBL/GenBank/DDBJ databases">
        <title>The WGS of Solirubrobacter ginsenosidimutans DSM 21036.</title>
        <authorList>
            <person name="Jiang Z."/>
        </authorList>
    </citation>
    <scope>NUCLEOTIDE SEQUENCE</scope>
    <source>
        <strain evidence="6">DSM 21036</strain>
    </source>
</reference>
<keyword evidence="2 4" id="KW-0238">DNA-binding</keyword>
<dbReference type="AlphaFoldDB" id="A0A9X3MQR7"/>
<dbReference type="GO" id="GO:0000976">
    <property type="term" value="F:transcription cis-regulatory region binding"/>
    <property type="evidence" value="ECO:0007669"/>
    <property type="project" value="TreeGrafter"/>
</dbReference>
<dbReference type="Pfam" id="PF13305">
    <property type="entry name" value="TetR_C_33"/>
    <property type="match status" value="1"/>
</dbReference>
<evidence type="ECO:0000313" key="6">
    <source>
        <dbReference type="EMBL" id="MDA0160705.1"/>
    </source>
</evidence>
<keyword evidence="7" id="KW-1185">Reference proteome</keyword>
<dbReference type="SUPFAM" id="SSF46689">
    <property type="entry name" value="Homeodomain-like"/>
    <property type="match status" value="1"/>
</dbReference>
<dbReference type="Proteomes" id="UP001149140">
    <property type="component" value="Unassembled WGS sequence"/>
</dbReference>
<sequence length="198" mass="21391">MSAASSRPRNPRGEGNRLREQLLAATAEVLNEVGDASRVSVRAIAARAGVSPTALYLQFPDRDSLVDAAVDAGFETFNAELTAAAAVSGTPDERLMAMGLAYLAFSEHKPALYAILFSARRPVVDKHVHGHRDQAFDGVVALLQARTPTLSSEAANELAILVWTSLHGYAMLRTVRPHMPWPDPDVFLRHLLTVSAPN</sequence>
<dbReference type="Pfam" id="PF00440">
    <property type="entry name" value="TetR_N"/>
    <property type="match status" value="1"/>
</dbReference>
<dbReference type="InterPro" id="IPR025996">
    <property type="entry name" value="MT1864/Rv1816-like_C"/>
</dbReference>
<dbReference type="InterPro" id="IPR009057">
    <property type="entry name" value="Homeodomain-like_sf"/>
</dbReference>
<dbReference type="PANTHER" id="PTHR30055:SF234">
    <property type="entry name" value="HTH-TYPE TRANSCRIPTIONAL REGULATOR BETI"/>
    <property type="match status" value="1"/>
</dbReference>
<proteinExistence type="predicted"/>
<evidence type="ECO:0000256" key="2">
    <source>
        <dbReference type="ARBA" id="ARBA00023125"/>
    </source>
</evidence>